<feature type="compositionally biased region" description="Basic and acidic residues" evidence="7">
    <location>
        <begin position="586"/>
        <end position="595"/>
    </location>
</feature>
<dbReference type="InterPro" id="IPR044810">
    <property type="entry name" value="WRKY_plant"/>
</dbReference>
<dbReference type="GO" id="GO:0003700">
    <property type="term" value="F:DNA-binding transcription factor activity"/>
    <property type="evidence" value="ECO:0000318"/>
    <property type="project" value="GO_Central"/>
</dbReference>
<feature type="region of interest" description="Disordered" evidence="7">
    <location>
        <begin position="586"/>
        <end position="622"/>
    </location>
</feature>
<organism evidence="9 10">
    <name type="scientific">Amborella trichopoda</name>
    <dbReference type="NCBI Taxonomy" id="13333"/>
    <lineage>
        <taxon>Eukaryota</taxon>
        <taxon>Viridiplantae</taxon>
        <taxon>Streptophyta</taxon>
        <taxon>Embryophyta</taxon>
        <taxon>Tracheophyta</taxon>
        <taxon>Spermatophyta</taxon>
        <taxon>Magnoliopsida</taxon>
        <taxon>Amborellales</taxon>
        <taxon>Amborellaceae</taxon>
        <taxon>Amborella</taxon>
    </lineage>
</organism>
<dbReference type="SMART" id="SM00774">
    <property type="entry name" value="WRKY"/>
    <property type="match status" value="2"/>
</dbReference>
<keyword evidence="6" id="KW-0539">Nucleus</keyword>
<keyword evidence="3" id="KW-0805">Transcription regulation</keyword>
<feature type="region of interest" description="Disordered" evidence="7">
    <location>
        <begin position="466"/>
        <end position="516"/>
    </location>
</feature>
<feature type="domain" description="WRKY" evidence="8">
    <location>
        <begin position="530"/>
        <end position="595"/>
    </location>
</feature>
<feature type="compositionally biased region" description="Low complexity" evidence="7">
    <location>
        <begin position="204"/>
        <end position="217"/>
    </location>
</feature>
<evidence type="ECO:0000313" key="10">
    <source>
        <dbReference type="Proteomes" id="UP000017836"/>
    </source>
</evidence>
<evidence type="ECO:0000256" key="1">
    <source>
        <dbReference type="ARBA" id="ARBA00004123"/>
    </source>
</evidence>
<name>U5D979_AMBTC</name>
<feature type="compositionally biased region" description="Low complexity" evidence="7">
    <location>
        <begin position="600"/>
        <end position="621"/>
    </location>
</feature>
<evidence type="ECO:0000313" key="9">
    <source>
        <dbReference type="EMBL" id="ERN19019.1"/>
    </source>
</evidence>
<dbReference type="AlphaFoldDB" id="U5D979"/>
<dbReference type="GO" id="GO:0005634">
    <property type="term" value="C:nucleus"/>
    <property type="evidence" value="ECO:0000318"/>
    <property type="project" value="GO_Central"/>
</dbReference>
<evidence type="ECO:0000256" key="2">
    <source>
        <dbReference type="ARBA" id="ARBA00022737"/>
    </source>
</evidence>
<dbReference type="FunFam" id="2.20.25.80:FF:000006">
    <property type="entry name" value="WRKY transcription factor"/>
    <property type="match status" value="1"/>
</dbReference>
<dbReference type="eggNOG" id="ENOG502QU86">
    <property type="taxonomic scope" value="Eukaryota"/>
</dbReference>
<keyword evidence="4" id="KW-0238">DNA-binding</keyword>
<feature type="region of interest" description="Disordered" evidence="7">
    <location>
        <begin position="631"/>
        <end position="650"/>
    </location>
</feature>
<feature type="compositionally biased region" description="Polar residues" evidence="7">
    <location>
        <begin position="193"/>
        <end position="203"/>
    </location>
</feature>
<dbReference type="OrthoDB" id="1923003at2759"/>
<evidence type="ECO:0000256" key="3">
    <source>
        <dbReference type="ARBA" id="ARBA00023015"/>
    </source>
</evidence>
<evidence type="ECO:0000256" key="7">
    <source>
        <dbReference type="SAM" id="MobiDB-lite"/>
    </source>
</evidence>
<feature type="region of interest" description="Disordered" evidence="7">
    <location>
        <begin position="695"/>
        <end position="719"/>
    </location>
</feature>
<dbReference type="FunFam" id="2.20.25.80:FF:000001">
    <property type="entry name" value="WRKY transcription factor 33"/>
    <property type="match status" value="1"/>
</dbReference>
<feature type="compositionally biased region" description="Polar residues" evidence="7">
    <location>
        <begin position="382"/>
        <end position="398"/>
    </location>
</feature>
<dbReference type="GO" id="GO:0006355">
    <property type="term" value="P:regulation of DNA-templated transcription"/>
    <property type="evidence" value="ECO:0000318"/>
    <property type="project" value="GO_Central"/>
</dbReference>
<dbReference type="InterPro" id="IPR036576">
    <property type="entry name" value="WRKY_dom_sf"/>
</dbReference>
<evidence type="ECO:0000256" key="5">
    <source>
        <dbReference type="ARBA" id="ARBA00023163"/>
    </source>
</evidence>
<dbReference type="PROSITE" id="PS50811">
    <property type="entry name" value="WRKY"/>
    <property type="match status" value="2"/>
</dbReference>
<proteinExistence type="predicted"/>
<feature type="region of interest" description="Disordered" evidence="7">
    <location>
        <begin position="371"/>
        <end position="398"/>
    </location>
</feature>
<dbReference type="SUPFAM" id="SSF118290">
    <property type="entry name" value="WRKY DNA-binding domain"/>
    <property type="match status" value="2"/>
</dbReference>
<dbReference type="PANTHER" id="PTHR31221">
    <property type="entry name" value="WRKY TRANSCRIPTION FACTOR PROTEIN 1-RELATED"/>
    <property type="match status" value="1"/>
</dbReference>
<protein>
    <recommendedName>
        <fullName evidence="8">WRKY domain-containing protein</fullName>
    </recommendedName>
</protein>
<dbReference type="KEGG" id="atr:18447391"/>
<keyword evidence="5" id="KW-0804">Transcription</keyword>
<evidence type="ECO:0000259" key="8">
    <source>
        <dbReference type="PROSITE" id="PS50811"/>
    </source>
</evidence>
<sequence>MGGIDKNEWTPFFVPNGNFSGIFTEELGSRSLSDLLSENGSQVPVDSNFEKDGNGVSQKILRDSYGFSCFQPNEEESRSSFMGRLAARTGVSISKINVSNIRSNDPFSSPGVRSPYLMIPPGLSPTTLLESPVLLSNSTAQPSPTTGTFLFSSFGHGSPVSISAAPDSNTDQLFGDADTSSFAFKSHVNSDSTNLSGGNQLVHQASSSSKQQQSFPSIDLSVQPEVPIQPQKSVLTEVESQNQERLSYHGEFVKQSTTTADSIISSSKPEVPSQINESPECSLLQTQAPISILESITEEPQNGEEEQKASIAPIVFGPLSDDGYNWRKYGQKQVKGSEFPRSYYKCTHPGCQVKKKVERSHDGQITEIIYKGGHEHPKPQPNRRSSVGSSIPLNETSSEMPEGHLALVSADGESVWKSNQLGANTIGNDWKGDGIERMSTNSLVSEYCDVSSSSQAQTCSHLELADPPELSSSFSDDEDDGDTHGGMPLGDDGEDDESEAKRRKKDVCTMDVSAASRSIREPRVVVQTTSEVDILDDGYRWRKYGQKVVKGNPNPRSYYKCTNTGCSVRKHVERASHDKKAVITTYEGKHNHDVPTARNSSHSGSTGAPPTSGGPTASPSAQAHILKPEPAQAHTSMALPPPPKVGQLHTTSSLGAFGQLGPDPGFSMMSQHGFSNLTWARLGIVPVPPLNSSYINGGGQQPKSEIKEETGFDSGMPMLNGSGYQQMMRRYQLGPHM</sequence>
<dbReference type="OMA" id="INESPEC"/>
<dbReference type="EMBL" id="KI392075">
    <property type="protein sequence ID" value="ERN19019.1"/>
    <property type="molecule type" value="Genomic_DNA"/>
</dbReference>
<feature type="domain" description="WRKY" evidence="8">
    <location>
        <begin position="319"/>
        <end position="379"/>
    </location>
</feature>
<dbReference type="Gramene" id="ERN19019">
    <property type="protein sequence ID" value="ERN19019"/>
    <property type="gene ID" value="AMTR_s00061p00050690"/>
</dbReference>
<dbReference type="Pfam" id="PF03106">
    <property type="entry name" value="WRKY"/>
    <property type="match status" value="2"/>
</dbReference>
<dbReference type="GO" id="GO:0000976">
    <property type="term" value="F:transcription cis-regulatory region binding"/>
    <property type="evidence" value="ECO:0000318"/>
    <property type="project" value="GO_Central"/>
</dbReference>
<dbReference type="PANTHER" id="PTHR31221:SF193">
    <property type="entry name" value="WRKY TRANSCRIPTION FACTOR PROTEIN 1-RELATED"/>
    <property type="match status" value="1"/>
</dbReference>
<keyword evidence="2" id="KW-0677">Repeat</keyword>
<dbReference type="InterPro" id="IPR003657">
    <property type="entry name" value="WRKY_dom"/>
</dbReference>
<reference evidence="10" key="1">
    <citation type="journal article" date="2013" name="Science">
        <title>The Amborella genome and the evolution of flowering plants.</title>
        <authorList>
            <consortium name="Amborella Genome Project"/>
        </authorList>
    </citation>
    <scope>NUCLEOTIDE SEQUENCE [LARGE SCALE GENOMIC DNA]</scope>
</reference>
<accession>U5D979</accession>
<evidence type="ECO:0000256" key="4">
    <source>
        <dbReference type="ARBA" id="ARBA00023125"/>
    </source>
</evidence>
<gene>
    <name evidence="9" type="ORF">AMTR_s00061p00050690</name>
</gene>
<dbReference type="Proteomes" id="UP000017836">
    <property type="component" value="Unassembled WGS sequence"/>
</dbReference>
<keyword evidence="10" id="KW-1185">Reference proteome</keyword>
<comment type="subcellular location">
    <subcellularLocation>
        <location evidence="1">Nucleus</location>
    </subcellularLocation>
</comment>
<evidence type="ECO:0000256" key="6">
    <source>
        <dbReference type="ARBA" id="ARBA00023242"/>
    </source>
</evidence>
<dbReference type="Gene3D" id="2.20.25.80">
    <property type="entry name" value="WRKY domain"/>
    <property type="match status" value="2"/>
</dbReference>
<dbReference type="HOGENOM" id="CLU_012086_3_0_1"/>
<feature type="region of interest" description="Disordered" evidence="7">
    <location>
        <begin position="193"/>
        <end position="223"/>
    </location>
</feature>